<dbReference type="RefSeq" id="WP_248601742.1">
    <property type="nucleotide sequence ID" value="NZ_JAJIAO010000004.1"/>
</dbReference>
<dbReference type="Proteomes" id="UP001522905">
    <property type="component" value="Unassembled WGS sequence"/>
</dbReference>
<proteinExistence type="predicted"/>
<evidence type="ECO:0000313" key="4">
    <source>
        <dbReference type="EMBL" id="MCK8624855.1"/>
    </source>
</evidence>
<feature type="domain" description="HTH merR-type" evidence="3">
    <location>
        <begin position="1"/>
        <end position="69"/>
    </location>
</feature>
<dbReference type="PANTHER" id="PTHR30204">
    <property type="entry name" value="REDOX-CYCLING DRUG-SENSING TRANSCRIPTIONAL ACTIVATOR SOXR"/>
    <property type="match status" value="1"/>
</dbReference>
<evidence type="ECO:0000256" key="1">
    <source>
        <dbReference type="ARBA" id="ARBA00023125"/>
    </source>
</evidence>
<dbReference type="PANTHER" id="PTHR30204:SF98">
    <property type="entry name" value="HTH-TYPE TRANSCRIPTIONAL REGULATOR ADHR"/>
    <property type="match status" value="1"/>
</dbReference>
<feature type="coiled-coil region" evidence="2">
    <location>
        <begin position="67"/>
        <end position="129"/>
    </location>
</feature>
<accession>A0ABT0I299</accession>
<comment type="caution">
    <text evidence="4">The sequence shown here is derived from an EMBL/GenBank/DDBJ whole genome shotgun (WGS) entry which is preliminary data.</text>
</comment>
<keyword evidence="1" id="KW-0238">DNA-binding</keyword>
<dbReference type="InterPro" id="IPR047057">
    <property type="entry name" value="MerR_fam"/>
</dbReference>
<dbReference type="SMART" id="SM00422">
    <property type="entry name" value="HTH_MERR"/>
    <property type="match status" value="1"/>
</dbReference>
<dbReference type="Pfam" id="PF13411">
    <property type="entry name" value="MerR_1"/>
    <property type="match status" value="1"/>
</dbReference>
<evidence type="ECO:0000259" key="3">
    <source>
        <dbReference type="PROSITE" id="PS50937"/>
    </source>
</evidence>
<dbReference type="CDD" id="cd01109">
    <property type="entry name" value="HTH_YyaN"/>
    <property type="match status" value="1"/>
</dbReference>
<evidence type="ECO:0000256" key="2">
    <source>
        <dbReference type="SAM" id="Coils"/>
    </source>
</evidence>
<organism evidence="4 5">
    <name type="scientific">Apilactobacillus xinyiensis</name>
    <dbReference type="NCBI Taxonomy" id="2841032"/>
    <lineage>
        <taxon>Bacteria</taxon>
        <taxon>Bacillati</taxon>
        <taxon>Bacillota</taxon>
        <taxon>Bacilli</taxon>
        <taxon>Lactobacillales</taxon>
        <taxon>Lactobacillaceae</taxon>
        <taxon>Apilactobacillus</taxon>
    </lineage>
</organism>
<dbReference type="PROSITE" id="PS50937">
    <property type="entry name" value="HTH_MERR_2"/>
    <property type="match status" value="1"/>
</dbReference>
<sequence>MNIKEASARTGLSSSTIRYYEKEALIPPIDRNENGIREIDDRIIRRINFVKIMRAAGMTIEALKKYIDLFDSEKNHKQEELKLLKEQKLIMEEKRDDLQAAINHLDYKIKHFDDHMLQTEAELNQLEKEHYEK</sequence>
<dbReference type="SUPFAM" id="SSF46955">
    <property type="entry name" value="Putative DNA-binding domain"/>
    <property type="match status" value="1"/>
</dbReference>
<name>A0ABT0I299_9LACO</name>
<dbReference type="Gene3D" id="1.10.1660.10">
    <property type="match status" value="1"/>
</dbReference>
<dbReference type="InterPro" id="IPR000551">
    <property type="entry name" value="MerR-type_HTH_dom"/>
</dbReference>
<keyword evidence="2" id="KW-0175">Coiled coil</keyword>
<reference evidence="4 5" key="1">
    <citation type="submission" date="2021-11" db="EMBL/GenBank/DDBJ databases">
        <title>Comparative genomics of bee honey and flower isolates.</title>
        <authorList>
            <person name="Bechtner J.D."/>
            <person name="Gallus M.K."/>
            <person name="Ehrmann M."/>
        </authorList>
    </citation>
    <scope>NUCLEOTIDE SEQUENCE [LARGE SCALE GENOMIC DNA]</scope>
    <source>
        <strain evidence="4 5">M161</strain>
    </source>
</reference>
<evidence type="ECO:0000313" key="5">
    <source>
        <dbReference type="Proteomes" id="UP001522905"/>
    </source>
</evidence>
<dbReference type="InterPro" id="IPR009061">
    <property type="entry name" value="DNA-bd_dom_put_sf"/>
</dbReference>
<gene>
    <name evidence="4" type="ORF">LNP07_04920</name>
</gene>
<dbReference type="EMBL" id="JAJIAO010000004">
    <property type="protein sequence ID" value="MCK8624855.1"/>
    <property type="molecule type" value="Genomic_DNA"/>
</dbReference>
<protein>
    <submittedName>
        <fullName evidence="4">MerR family transcriptional regulator</fullName>
    </submittedName>
</protein>
<keyword evidence="5" id="KW-1185">Reference proteome</keyword>